<dbReference type="PANTHER" id="PTHR47074">
    <property type="entry name" value="BNAC02G40300D PROTEIN"/>
    <property type="match status" value="1"/>
</dbReference>
<evidence type="ECO:0000313" key="3">
    <source>
        <dbReference type="Proteomes" id="UP001281410"/>
    </source>
</evidence>
<accession>A0AAE0E636</accession>
<organism evidence="2 3">
    <name type="scientific">Dipteronia sinensis</name>
    <dbReference type="NCBI Taxonomy" id="43782"/>
    <lineage>
        <taxon>Eukaryota</taxon>
        <taxon>Viridiplantae</taxon>
        <taxon>Streptophyta</taxon>
        <taxon>Embryophyta</taxon>
        <taxon>Tracheophyta</taxon>
        <taxon>Spermatophyta</taxon>
        <taxon>Magnoliopsida</taxon>
        <taxon>eudicotyledons</taxon>
        <taxon>Gunneridae</taxon>
        <taxon>Pentapetalae</taxon>
        <taxon>rosids</taxon>
        <taxon>malvids</taxon>
        <taxon>Sapindales</taxon>
        <taxon>Sapindaceae</taxon>
        <taxon>Hippocastanoideae</taxon>
        <taxon>Acereae</taxon>
        <taxon>Dipteronia</taxon>
    </lineage>
</organism>
<dbReference type="InterPro" id="IPR044730">
    <property type="entry name" value="RNase_H-like_dom_plant"/>
</dbReference>
<dbReference type="PANTHER" id="PTHR47074:SF11">
    <property type="entry name" value="REVERSE TRANSCRIPTASE-LIKE PROTEIN"/>
    <property type="match status" value="1"/>
</dbReference>
<dbReference type="CDD" id="cd06222">
    <property type="entry name" value="RNase_H_like"/>
    <property type="match status" value="1"/>
</dbReference>
<dbReference type="Proteomes" id="UP001281410">
    <property type="component" value="Unassembled WGS sequence"/>
</dbReference>
<dbReference type="Pfam" id="PF13456">
    <property type="entry name" value="RVT_3"/>
    <property type="match status" value="1"/>
</dbReference>
<sequence>MFGDPKSDGSWAGAPSALTQGRLWIHDSEGFVIAASSQQIAATYTTQVVKAIAIYMGVKLDCETGLVPMDVESDAAILVGWITDSANYESEVGLVIEAIRLLMQGLSSCNLKFVSRKAIYVVHNLAKLALCNHEDQFWLENYPSCVRKYLPDDFATCVRNS</sequence>
<dbReference type="Gene3D" id="3.30.420.10">
    <property type="entry name" value="Ribonuclease H-like superfamily/Ribonuclease H"/>
    <property type="match status" value="1"/>
</dbReference>
<proteinExistence type="predicted"/>
<dbReference type="EMBL" id="JANJYJ010000005">
    <property type="protein sequence ID" value="KAK3211835.1"/>
    <property type="molecule type" value="Genomic_DNA"/>
</dbReference>
<protein>
    <recommendedName>
        <fullName evidence="1">RNase H type-1 domain-containing protein</fullName>
    </recommendedName>
</protein>
<comment type="caution">
    <text evidence="2">The sequence shown here is derived from an EMBL/GenBank/DDBJ whole genome shotgun (WGS) entry which is preliminary data.</text>
</comment>
<evidence type="ECO:0000313" key="2">
    <source>
        <dbReference type="EMBL" id="KAK3211835.1"/>
    </source>
</evidence>
<dbReference type="GO" id="GO:0004523">
    <property type="term" value="F:RNA-DNA hybrid ribonuclease activity"/>
    <property type="evidence" value="ECO:0007669"/>
    <property type="project" value="InterPro"/>
</dbReference>
<dbReference type="InterPro" id="IPR052929">
    <property type="entry name" value="RNase_H-like_EbsB-rel"/>
</dbReference>
<name>A0AAE0E636_9ROSI</name>
<dbReference type="InterPro" id="IPR036397">
    <property type="entry name" value="RNaseH_sf"/>
</dbReference>
<keyword evidence="3" id="KW-1185">Reference proteome</keyword>
<dbReference type="InterPro" id="IPR002156">
    <property type="entry name" value="RNaseH_domain"/>
</dbReference>
<dbReference type="GO" id="GO:0003676">
    <property type="term" value="F:nucleic acid binding"/>
    <property type="evidence" value="ECO:0007669"/>
    <property type="project" value="InterPro"/>
</dbReference>
<dbReference type="AlphaFoldDB" id="A0AAE0E636"/>
<evidence type="ECO:0000259" key="1">
    <source>
        <dbReference type="Pfam" id="PF13456"/>
    </source>
</evidence>
<reference evidence="2" key="1">
    <citation type="journal article" date="2023" name="Plant J.">
        <title>Genome sequences and population genomics provide insights into the demographic history, inbreeding, and mutation load of two 'living fossil' tree species of Dipteronia.</title>
        <authorList>
            <person name="Feng Y."/>
            <person name="Comes H.P."/>
            <person name="Chen J."/>
            <person name="Zhu S."/>
            <person name="Lu R."/>
            <person name="Zhang X."/>
            <person name="Li P."/>
            <person name="Qiu J."/>
            <person name="Olsen K.M."/>
            <person name="Qiu Y."/>
        </authorList>
    </citation>
    <scope>NUCLEOTIDE SEQUENCE</scope>
    <source>
        <strain evidence="2">NBL</strain>
    </source>
</reference>
<gene>
    <name evidence="2" type="ORF">Dsin_016541</name>
</gene>
<feature type="domain" description="RNase H type-1" evidence="1">
    <location>
        <begin position="8"/>
        <end position="129"/>
    </location>
</feature>